<reference evidence="2" key="1">
    <citation type="submission" date="2020-02" db="EMBL/GenBank/DDBJ databases">
        <authorList>
            <person name="Palmer J.M."/>
        </authorList>
    </citation>
    <scope>NUCLEOTIDE SEQUENCE</scope>
    <source>
        <strain evidence="2">EPUS1.4</strain>
        <tissue evidence="2">Thallus</tissue>
    </source>
</reference>
<proteinExistence type="predicted"/>
<keyword evidence="1" id="KW-0812">Transmembrane</keyword>
<comment type="caution">
    <text evidence="2">The sequence shown here is derived from an EMBL/GenBank/DDBJ whole genome shotgun (WGS) entry which is preliminary data.</text>
</comment>
<evidence type="ECO:0000313" key="3">
    <source>
        <dbReference type="Proteomes" id="UP000606974"/>
    </source>
</evidence>
<dbReference type="EMBL" id="JAACFV010000138">
    <property type="protein sequence ID" value="KAF7504418.1"/>
    <property type="molecule type" value="Genomic_DNA"/>
</dbReference>
<dbReference type="AlphaFoldDB" id="A0A8H7E1A6"/>
<organism evidence="2 3">
    <name type="scientific">Endocarpon pusillum</name>
    <dbReference type="NCBI Taxonomy" id="364733"/>
    <lineage>
        <taxon>Eukaryota</taxon>
        <taxon>Fungi</taxon>
        <taxon>Dikarya</taxon>
        <taxon>Ascomycota</taxon>
        <taxon>Pezizomycotina</taxon>
        <taxon>Eurotiomycetes</taxon>
        <taxon>Chaetothyriomycetidae</taxon>
        <taxon>Verrucariales</taxon>
        <taxon>Verrucariaceae</taxon>
        <taxon>Endocarpon</taxon>
    </lineage>
</organism>
<evidence type="ECO:0000313" key="2">
    <source>
        <dbReference type="EMBL" id="KAF7504418.1"/>
    </source>
</evidence>
<gene>
    <name evidence="2" type="ORF">GJ744_002222</name>
</gene>
<accession>A0A8H7E1A6</accession>
<evidence type="ECO:0000256" key="1">
    <source>
        <dbReference type="SAM" id="Phobius"/>
    </source>
</evidence>
<name>A0A8H7E1A6_9EURO</name>
<keyword evidence="1" id="KW-1133">Transmembrane helix</keyword>
<feature type="transmembrane region" description="Helical" evidence="1">
    <location>
        <begin position="311"/>
        <end position="334"/>
    </location>
</feature>
<protein>
    <submittedName>
        <fullName evidence="2">Uncharacterized protein</fullName>
    </submittedName>
</protein>
<keyword evidence="1" id="KW-0472">Membrane</keyword>
<dbReference type="Proteomes" id="UP000606974">
    <property type="component" value="Unassembled WGS sequence"/>
</dbReference>
<sequence>MVKPFGRRRHRRFECHQDVDNVVCHELMRDVWQLEWDCKKASRGVPPDPYMKHWVKCVLGADEDELEVLQLQDRVTVIALVELVKHRLDDDISKIKDAICAHYDSVSKSTLSDQQAELALGFATKLWLHASPDLSTRGPSSFRLVIKACLPERSDRNKISGHLTNDFCAKHLWRKGGIQIVWTDEIEQHLTPYKGRTLNVFRNSSMLRALQQDPNSDPFPDGFVSETLQTLYLLFRPLDAKKARRNIRYMEKHLDADLELAMGEYAKFDLQQYPYWHEKLAEIQRMYDHKTPSGLVQWWFDRRDRVQWTTFWVAFIVLVLTVCFGIISSITGIWQVCLAYRS</sequence>
<keyword evidence="3" id="KW-1185">Reference proteome</keyword>
<dbReference type="OrthoDB" id="5428890at2759"/>